<sequence length="193" mass="22516">MNPRLKQFEKLYCAEIPRALAKVSRDRTLYAAICPHFGWGFELEDRIDWAMSLWTLDADDIKRIRTQESDCSAQFRRLFSWADHVDRSPVSIDSAELLSLVTEWYQIQDDAEGEQEYIDGMGRVIASVCRKLNSRGWNDSRLNKGFVVYTECCDDELANYGLDECVDPKWRSIMETKYRIKLRALTTRPERSG</sequence>
<name>A0A5B9P7S9_9BACT</name>
<evidence type="ECO:0000313" key="2">
    <source>
        <dbReference type="Proteomes" id="UP000322214"/>
    </source>
</evidence>
<reference evidence="1 2" key="1">
    <citation type="submission" date="2019-08" db="EMBL/GenBank/DDBJ databases">
        <title>Deep-cultivation of Planctomycetes and their phenomic and genomic characterization uncovers novel biology.</title>
        <authorList>
            <person name="Wiegand S."/>
            <person name="Jogler M."/>
            <person name="Boedeker C."/>
            <person name="Pinto D."/>
            <person name="Vollmers J."/>
            <person name="Rivas-Marin E."/>
            <person name="Kohn T."/>
            <person name="Peeters S.H."/>
            <person name="Heuer A."/>
            <person name="Rast P."/>
            <person name="Oberbeckmann S."/>
            <person name="Bunk B."/>
            <person name="Jeske O."/>
            <person name="Meyerdierks A."/>
            <person name="Storesund J.E."/>
            <person name="Kallscheuer N."/>
            <person name="Luecker S."/>
            <person name="Lage O.M."/>
            <person name="Pohl T."/>
            <person name="Merkel B.J."/>
            <person name="Hornburger P."/>
            <person name="Mueller R.-W."/>
            <person name="Bruemmer F."/>
            <person name="Labrenz M."/>
            <person name="Spormann A.M."/>
            <person name="Op den Camp H."/>
            <person name="Overmann J."/>
            <person name="Amann R."/>
            <person name="Jetten M.S.M."/>
            <person name="Mascher T."/>
            <person name="Medema M.H."/>
            <person name="Devos D.P."/>
            <person name="Kaster A.-K."/>
            <person name="Ovreas L."/>
            <person name="Rohde M."/>
            <person name="Galperin M.Y."/>
            <person name="Jogler C."/>
        </authorList>
    </citation>
    <scope>NUCLEOTIDE SEQUENCE [LARGE SCALE GENOMIC DNA]</scope>
    <source>
        <strain evidence="1 2">FC18</strain>
    </source>
</reference>
<dbReference type="KEGG" id="mff:MFFC18_25900"/>
<dbReference type="RefSeq" id="WP_148618836.1">
    <property type="nucleotide sequence ID" value="NZ_CP042912.1"/>
</dbReference>
<evidence type="ECO:0000313" key="1">
    <source>
        <dbReference type="EMBL" id="QEG22707.1"/>
    </source>
</evidence>
<dbReference type="Proteomes" id="UP000322214">
    <property type="component" value="Chromosome"/>
</dbReference>
<dbReference type="STRING" id="980251.GCA_001642875_04683"/>
<accession>A0A5B9P7S9</accession>
<proteinExistence type="predicted"/>
<keyword evidence="2" id="KW-1185">Reference proteome</keyword>
<protein>
    <submittedName>
        <fullName evidence="1">Uncharacterized protein</fullName>
    </submittedName>
</protein>
<dbReference type="EMBL" id="CP042912">
    <property type="protein sequence ID" value="QEG22707.1"/>
    <property type="molecule type" value="Genomic_DNA"/>
</dbReference>
<organism evidence="1 2">
    <name type="scientific">Mariniblastus fucicola</name>
    <dbReference type="NCBI Taxonomy" id="980251"/>
    <lineage>
        <taxon>Bacteria</taxon>
        <taxon>Pseudomonadati</taxon>
        <taxon>Planctomycetota</taxon>
        <taxon>Planctomycetia</taxon>
        <taxon>Pirellulales</taxon>
        <taxon>Pirellulaceae</taxon>
        <taxon>Mariniblastus</taxon>
    </lineage>
</organism>
<gene>
    <name evidence="1" type="ORF">MFFC18_25900</name>
</gene>
<dbReference type="AlphaFoldDB" id="A0A5B9P7S9"/>